<evidence type="ECO:0000313" key="4">
    <source>
        <dbReference type="EMBL" id="SSX27098.1"/>
    </source>
</evidence>
<dbReference type="InterPro" id="IPR001007">
    <property type="entry name" value="VWF_dom"/>
</dbReference>
<feature type="compositionally biased region" description="Low complexity" evidence="1">
    <location>
        <begin position="450"/>
        <end position="464"/>
    </location>
</feature>
<keyword evidence="2" id="KW-0732">Signal</keyword>
<feature type="region of interest" description="Disordered" evidence="1">
    <location>
        <begin position="594"/>
        <end position="626"/>
    </location>
</feature>
<feature type="region of interest" description="Disordered" evidence="1">
    <location>
        <begin position="910"/>
        <end position="947"/>
    </location>
</feature>
<feature type="signal peptide" evidence="2">
    <location>
        <begin position="1"/>
        <end position="25"/>
    </location>
</feature>
<dbReference type="SUPFAM" id="SSF57603">
    <property type="entry name" value="FnI-like domain"/>
    <property type="match status" value="1"/>
</dbReference>
<feature type="domain" description="VWFC" evidence="3">
    <location>
        <begin position="31"/>
        <end position="94"/>
    </location>
</feature>
<dbReference type="PANTHER" id="PTHR15256:SF6">
    <property type="entry name" value="INTEGRAL MEMBRANE PROTEIN DGCR2_IDD"/>
    <property type="match status" value="1"/>
</dbReference>
<dbReference type="SMART" id="SM00214">
    <property type="entry name" value="VWC"/>
    <property type="match status" value="1"/>
</dbReference>
<feature type="compositionally biased region" description="Polar residues" evidence="1">
    <location>
        <begin position="709"/>
        <end position="720"/>
    </location>
</feature>
<organism evidence="4">
    <name type="scientific">Culicoides sonorensis</name>
    <name type="common">Biting midge</name>
    <dbReference type="NCBI Taxonomy" id="179676"/>
    <lineage>
        <taxon>Eukaryota</taxon>
        <taxon>Metazoa</taxon>
        <taxon>Ecdysozoa</taxon>
        <taxon>Arthropoda</taxon>
        <taxon>Hexapoda</taxon>
        <taxon>Insecta</taxon>
        <taxon>Pterygota</taxon>
        <taxon>Neoptera</taxon>
        <taxon>Endopterygota</taxon>
        <taxon>Diptera</taxon>
        <taxon>Nematocera</taxon>
        <taxon>Chironomoidea</taxon>
        <taxon>Ceratopogonidae</taxon>
        <taxon>Ceratopogoninae</taxon>
        <taxon>Culicoides</taxon>
        <taxon>Monoculicoides</taxon>
    </lineage>
</organism>
<feature type="compositionally biased region" description="Low complexity" evidence="1">
    <location>
        <begin position="613"/>
        <end position="622"/>
    </location>
</feature>
<evidence type="ECO:0000256" key="1">
    <source>
        <dbReference type="SAM" id="MobiDB-lite"/>
    </source>
</evidence>
<name>A0A336MM57_CULSO</name>
<feature type="compositionally biased region" description="Low complexity" evidence="1">
    <location>
        <begin position="797"/>
        <end position="813"/>
    </location>
</feature>
<feature type="compositionally biased region" description="Polar residues" evidence="1">
    <location>
        <begin position="727"/>
        <end position="743"/>
    </location>
</feature>
<feature type="compositionally biased region" description="Polar residues" evidence="1">
    <location>
        <begin position="820"/>
        <end position="838"/>
    </location>
</feature>
<dbReference type="EMBL" id="UFQT01000770">
    <property type="protein sequence ID" value="SSX27098.1"/>
    <property type="molecule type" value="Genomic_DNA"/>
</dbReference>
<feature type="compositionally biased region" description="Polar residues" evidence="1">
    <location>
        <begin position="773"/>
        <end position="789"/>
    </location>
</feature>
<dbReference type="PROSITE" id="PS50184">
    <property type="entry name" value="VWFC_2"/>
    <property type="match status" value="1"/>
</dbReference>
<feature type="region of interest" description="Disordered" evidence="1">
    <location>
        <begin position="697"/>
        <end position="838"/>
    </location>
</feature>
<dbReference type="GO" id="GO:0016020">
    <property type="term" value="C:membrane"/>
    <property type="evidence" value="ECO:0007669"/>
    <property type="project" value="TreeGrafter"/>
</dbReference>
<evidence type="ECO:0000256" key="2">
    <source>
        <dbReference type="SAM" id="SignalP"/>
    </source>
</evidence>
<evidence type="ECO:0000259" key="3">
    <source>
        <dbReference type="PROSITE" id="PS50184"/>
    </source>
</evidence>
<feature type="region of interest" description="Disordered" evidence="1">
    <location>
        <begin position="448"/>
        <end position="472"/>
    </location>
</feature>
<dbReference type="VEuPathDB" id="VectorBase:CSON014172"/>
<proteinExistence type="predicted"/>
<sequence>MQNSFYTEILSLVLWSSVNMNGVYAGSSVMGECRDYQGRIFTEGQHLLPGPEPCKLCVCKNGHIEGCKDVLCAPPQDCKSGFKQGDNCCEFICMDGAASGITATLSLTLLFFLINRLRNRKSRHRGDSRQQSEDQRSIGSIGYLSGNYMGGNGDMGFTYDGNPGHYQLWKPPGNYFPRGEAPPPYEEAIALAQAESMNTCTVSVATTHRTLPLNVCNSEPDISSTTTNLINININNAGNITAVAAGENHILSSSSFGRSPSNTLPRTTENGLIQLPADPSSSIYPCNQQMINLPREIPCTLQNCELNTTTITNQICNIPIMGRASGQCLVRGQMPKENQPSNQSIATVSNSIQNTQLLMSGANSNSNSMSRSMNNSTIATILPPPLFSSEPMNSNLDTEPLIVPVENHTGDIVELPKTSNSSTTSSKRYHRTIPRNLATTDALMATLKPNNNSTSATTTAGNSGLHSPNNKKAACQCPVQHVPMTYMGSNQINAAQQNTQNIFLSTLTTKLNNVAAKQATSAVGKSTSFPSTSGIQTISKPQEIVPNLYQGPNYDPTNSIRRLKPNLLKLEAAHPNALGITSSNTPRRKIDPALLQQQQQQSHDITPKPILKSSSRSSLTESRSQENLLSASYPMIDAVAKTVTEPNPVLPPKLYKSSSQKQNHHRDNGSYYSNSKIHAITRPSETAQFSILNDHHSAESSLRMRHTSNKTLPRTESTYSDVDKVISSRQPSQHVTSGNNTLPKNKHHNARSSSSITEVVNKVPSIITLPHPKTSNNGNQSSKPPSGKQNHQRSRSGTRTPTTPPHTNNSSSHVIHRHQGSSSSDNNKPLPVLTTSTNCTNPKQHFLPNDTSLDDDYLSECENCKTAHGSKYYLDEEVEGETMETMTLQRKMPETNECDEQQGYYRVSATLPSNTNKQKPVVKSREPWFATIPASSSSEGEEDETAE</sequence>
<dbReference type="InterPro" id="IPR042378">
    <property type="entry name" value="IDD"/>
</dbReference>
<feature type="region of interest" description="Disordered" evidence="1">
    <location>
        <begin position="645"/>
        <end position="672"/>
    </location>
</feature>
<dbReference type="OMA" id="KYYLDAE"/>
<dbReference type="PANTHER" id="PTHR15256">
    <property type="entry name" value="INTEGRAL MEMBRANE PROTEIN DGCR2/IDD"/>
    <property type="match status" value="1"/>
</dbReference>
<reference evidence="4" key="1">
    <citation type="submission" date="2018-07" db="EMBL/GenBank/DDBJ databases">
        <authorList>
            <person name="Quirk P.G."/>
            <person name="Krulwich T.A."/>
        </authorList>
    </citation>
    <scope>NUCLEOTIDE SEQUENCE</scope>
</reference>
<dbReference type="AlphaFoldDB" id="A0A336MM57"/>
<accession>A0A336MM57</accession>
<protein>
    <submittedName>
        <fullName evidence="4">CSON014172 protein</fullName>
    </submittedName>
</protein>
<feature type="chain" id="PRO_5016268514" evidence="2">
    <location>
        <begin position="26"/>
        <end position="947"/>
    </location>
</feature>
<gene>
    <name evidence="4" type="primary">CSON014172</name>
</gene>